<sequence>DDLWPPCDDFSRVSHLFGPFVINKCPGISLDCPLVTYLLQTKRINMNCLFAILVCLPVFTLGQPNWNFVEQALFRHFDSNADGHLTQAEVSSYLNTFDTDGDGQVSRQEYNAHITAQYSHDPITQRELHALFDQFDTNNNNHLSTSDYTALFADADDNANNQVSGQEFNR</sequence>
<evidence type="ECO:0000256" key="1">
    <source>
        <dbReference type="ARBA" id="ARBA00022837"/>
    </source>
</evidence>
<gene>
    <name evidence="3" type="ORF">GSLYS_00015257001</name>
</gene>
<dbReference type="EMBL" id="CAXITT010000445">
    <property type="protein sequence ID" value="CAL1541651.1"/>
    <property type="molecule type" value="Genomic_DNA"/>
</dbReference>
<feature type="domain" description="EF-hand" evidence="2">
    <location>
        <begin position="85"/>
        <end position="120"/>
    </location>
</feature>
<dbReference type="Pfam" id="PF13202">
    <property type="entry name" value="EF-hand_5"/>
    <property type="match status" value="2"/>
</dbReference>
<dbReference type="GO" id="GO:0005509">
    <property type="term" value="F:calcium ion binding"/>
    <property type="evidence" value="ECO:0007669"/>
    <property type="project" value="InterPro"/>
</dbReference>
<name>A0AAV2I4Q9_LYMST</name>
<organism evidence="3 4">
    <name type="scientific">Lymnaea stagnalis</name>
    <name type="common">Great pond snail</name>
    <name type="synonym">Helix stagnalis</name>
    <dbReference type="NCBI Taxonomy" id="6523"/>
    <lineage>
        <taxon>Eukaryota</taxon>
        <taxon>Metazoa</taxon>
        <taxon>Spiralia</taxon>
        <taxon>Lophotrochozoa</taxon>
        <taxon>Mollusca</taxon>
        <taxon>Gastropoda</taxon>
        <taxon>Heterobranchia</taxon>
        <taxon>Euthyneura</taxon>
        <taxon>Panpulmonata</taxon>
        <taxon>Hygrophila</taxon>
        <taxon>Lymnaeoidea</taxon>
        <taxon>Lymnaeidae</taxon>
        <taxon>Lymnaea</taxon>
    </lineage>
</organism>
<accession>A0AAV2I4Q9</accession>
<dbReference type="SUPFAM" id="SSF47473">
    <property type="entry name" value="EF-hand"/>
    <property type="match status" value="1"/>
</dbReference>
<dbReference type="CDD" id="cd00051">
    <property type="entry name" value="EFh"/>
    <property type="match status" value="1"/>
</dbReference>
<evidence type="ECO:0000313" key="4">
    <source>
        <dbReference type="Proteomes" id="UP001497497"/>
    </source>
</evidence>
<proteinExistence type="predicted"/>
<feature type="domain" description="EF-hand" evidence="2">
    <location>
        <begin position="123"/>
        <end position="158"/>
    </location>
</feature>
<evidence type="ECO:0000313" key="3">
    <source>
        <dbReference type="EMBL" id="CAL1541651.1"/>
    </source>
</evidence>
<feature type="non-terminal residue" evidence="3">
    <location>
        <position position="1"/>
    </location>
</feature>
<dbReference type="PROSITE" id="PS00018">
    <property type="entry name" value="EF_HAND_1"/>
    <property type="match status" value="2"/>
</dbReference>
<reference evidence="3 4" key="1">
    <citation type="submission" date="2024-04" db="EMBL/GenBank/DDBJ databases">
        <authorList>
            <consortium name="Genoscope - CEA"/>
            <person name="William W."/>
        </authorList>
    </citation>
    <scope>NUCLEOTIDE SEQUENCE [LARGE SCALE GENOMIC DNA]</scope>
</reference>
<protein>
    <recommendedName>
        <fullName evidence="2">EF-hand domain-containing protein</fullName>
    </recommendedName>
</protein>
<dbReference type="SMART" id="SM00054">
    <property type="entry name" value="EFh"/>
    <property type="match status" value="2"/>
</dbReference>
<keyword evidence="1" id="KW-0106">Calcium</keyword>
<comment type="caution">
    <text evidence="3">The sequence shown here is derived from an EMBL/GenBank/DDBJ whole genome shotgun (WGS) entry which is preliminary data.</text>
</comment>
<keyword evidence="4" id="KW-1185">Reference proteome</keyword>
<dbReference type="Proteomes" id="UP001497497">
    <property type="component" value="Unassembled WGS sequence"/>
</dbReference>
<dbReference type="PROSITE" id="PS50222">
    <property type="entry name" value="EF_HAND_2"/>
    <property type="match status" value="2"/>
</dbReference>
<dbReference type="Pfam" id="PF13833">
    <property type="entry name" value="EF-hand_8"/>
    <property type="match status" value="1"/>
</dbReference>
<dbReference type="InterPro" id="IPR002048">
    <property type="entry name" value="EF_hand_dom"/>
</dbReference>
<dbReference type="AlphaFoldDB" id="A0AAV2I4Q9"/>
<dbReference type="InterPro" id="IPR018247">
    <property type="entry name" value="EF_Hand_1_Ca_BS"/>
</dbReference>
<dbReference type="InterPro" id="IPR011992">
    <property type="entry name" value="EF-hand-dom_pair"/>
</dbReference>
<dbReference type="Gene3D" id="1.10.238.10">
    <property type="entry name" value="EF-hand"/>
    <property type="match status" value="2"/>
</dbReference>
<evidence type="ECO:0000259" key="2">
    <source>
        <dbReference type="PROSITE" id="PS50222"/>
    </source>
</evidence>